<evidence type="ECO:0000313" key="5">
    <source>
        <dbReference type="Proteomes" id="UP000181956"/>
    </source>
</evidence>
<dbReference type="GO" id="GO:0005524">
    <property type="term" value="F:ATP binding"/>
    <property type="evidence" value="ECO:0007669"/>
    <property type="project" value="InterPro"/>
</dbReference>
<dbReference type="PANTHER" id="PTHR30486">
    <property type="entry name" value="TWITCHING MOTILITY PROTEIN PILT"/>
    <property type="match status" value="1"/>
</dbReference>
<keyword evidence="5" id="KW-1185">Reference proteome</keyword>
<dbReference type="InterPro" id="IPR003593">
    <property type="entry name" value="AAA+_ATPase"/>
</dbReference>
<dbReference type="AlphaFoldDB" id="A0A1H1PWK0"/>
<dbReference type="EMBL" id="LT629742">
    <property type="protein sequence ID" value="SDS15357.1"/>
    <property type="molecule type" value="Genomic_DNA"/>
</dbReference>
<accession>A0A1H1PWK0</accession>
<dbReference type="Gene3D" id="3.40.50.300">
    <property type="entry name" value="P-loop containing nucleotide triphosphate hydrolases"/>
    <property type="match status" value="1"/>
</dbReference>
<dbReference type="PROSITE" id="PS00662">
    <property type="entry name" value="T2SP_E"/>
    <property type="match status" value="1"/>
</dbReference>
<comment type="similarity">
    <text evidence="1">Belongs to the GSP E family.</text>
</comment>
<evidence type="ECO:0000259" key="3">
    <source>
        <dbReference type="PROSITE" id="PS00662"/>
    </source>
</evidence>
<feature type="region of interest" description="Disordered" evidence="2">
    <location>
        <begin position="1"/>
        <end position="33"/>
    </location>
</feature>
<dbReference type="InterPro" id="IPR050921">
    <property type="entry name" value="T4SS_GSP_E_ATPase"/>
</dbReference>
<dbReference type="Proteomes" id="UP000181956">
    <property type="component" value="Chromosome I"/>
</dbReference>
<dbReference type="InterPro" id="IPR027417">
    <property type="entry name" value="P-loop_NTPase"/>
</dbReference>
<dbReference type="GO" id="GO:0016887">
    <property type="term" value="F:ATP hydrolysis activity"/>
    <property type="evidence" value="ECO:0007669"/>
    <property type="project" value="InterPro"/>
</dbReference>
<evidence type="ECO:0000256" key="1">
    <source>
        <dbReference type="ARBA" id="ARBA00006611"/>
    </source>
</evidence>
<dbReference type="SUPFAM" id="SSF52540">
    <property type="entry name" value="P-loop containing nucleoside triphosphate hydrolases"/>
    <property type="match status" value="1"/>
</dbReference>
<protein>
    <submittedName>
        <fullName evidence="4">Twitching motility protein PilT</fullName>
    </submittedName>
</protein>
<dbReference type="Pfam" id="PF00437">
    <property type="entry name" value="T2SSE"/>
    <property type="match status" value="1"/>
</dbReference>
<dbReference type="SMART" id="SM00382">
    <property type="entry name" value="AAA"/>
    <property type="match status" value="1"/>
</dbReference>
<dbReference type="Gene3D" id="3.30.450.90">
    <property type="match status" value="1"/>
</dbReference>
<evidence type="ECO:0000313" key="4">
    <source>
        <dbReference type="EMBL" id="SDS15357.1"/>
    </source>
</evidence>
<dbReference type="InterPro" id="IPR001482">
    <property type="entry name" value="T2SS/T4SS_dom"/>
</dbReference>
<organism evidence="4 5">
    <name type="scientific">Microterricola viridarii</name>
    <dbReference type="NCBI Taxonomy" id="412690"/>
    <lineage>
        <taxon>Bacteria</taxon>
        <taxon>Bacillati</taxon>
        <taxon>Actinomycetota</taxon>
        <taxon>Actinomycetes</taxon>
        <taxon>Micrococcales</taxon>
        <taxon>Microbacteriaceae</taxon>
        <taxon>Microterricola</taxon>
    </lineage>
</organism>
<dbReference type="InterPro" id="IPR006321">
    <property type="entry name" value="PilT/PilU"/>
</dbReference>
<feature type="domain" description="Bacterial type II secretion system protein E" evidence="3">
    <location>
        <begin position="479"/>
        <end position="493"/>
    </location>
</feature>
<dbReference type="RefSeq" id="WP_269457797.1">
    <property type="nucleotide sequence ID" value="NZ_LT629742.1"/>
</dbReference>
<proteinExistence type="inferred from homology"/>
<name>A0A1H1PWK0_9MICO</name>
<reference evidence="5" key="1">
    <citation type="submission" date="2016-10" db="EMBL/GenBank/DDBJ databases">
        <authorList>
            <person name="Varghese N."/>
            <person name="Submissions S."/>
        </authorList>
    </citation>
    <scope>NUCLEOTIDE SEQUENCE [LARGE SCALE GENOMIC DNA]</scope>
    <source>
        <strain evidence="5">DSM 21772</strain>
    </source>
</reference>
<evidence type="ECO:0000256" key="2">
    <source>
        <dbReference type="SAM" id="MobiDB-lite"/>
    </source>
</evidence>
<dbReference type="STRING" id="412690.SAMN04489834_0958"/>
<dbReference type="NCBIfam" id="TIGR01420">
    <property type="entry name" value="pilT_fam"/>
    <property type="match status" value="1"/>
</dbReference>
<dbReference type="CDD" id="cd01131">
    <property type="entry name" value="PilT"/>
    <property type="match status" value="1"/>
</dbReference>
<sequence length="662" mass="69310">MDRPPYDIPAEPGDSADGWAPQRRRAAEGFDATPAAAASPFDALMAEFTLRAEAAGLDPAADVAPPAVVPHAAVPPVAAQPVVTPPIAAAPPTAFPPAYVAPVVAPPAELQPPVVSSAISEGHDAIPSYPLPGYAQPPAYEAPSYRPVDTWEEPASEPSGFELLGLAPAPEPVSPVPAEPVAVAEAAPISAPVPVPVSAGGGAYDDALTEALPVVPPQAPAYPPVSTAAAFPAPTRPSPALSAPAPAPMPPPTGERFSHAVAIEPEPFDTSTLTVVERAALDNADRDLIASLQQVVLQRASDLHVTVNAAPTLRVDGSLRPALEDVPWSRNKVTSALMSLLNERQAEKFAEVMELDFAFTISANARFRVNFYQQRGAIGAAFRLIPTEIKQLKALGVPDVVAKFATLPRGLVLVTGPTGSGKSTTLAALIDLVNETRADHIVTVEDPIEFMHTHKKSLVNQREVGADTHSFTAALKHVLRQDPDVILVGELRDLETISVALTAAETGHLVFATLHTQSAPQTVDRIIDVFPPHQQEQVRAQLALTLQGVVCQTLVKRASNSGRAVATEILVTTPAVSNLIREGQTHQITAAMQAGGQFGMRTLEQHLAELVNAGTITHAAAAEKAQDLESLRQLITRADTGHPADALSSGIDYGGSFVGGPR</sequence>
<gene>
    <name evidence="4" type="ORF">SAMN04489834_0958</name>
</gene>